<dbReference type="EMBL" id="JH815722">
    <property type="protein sequence ID" value="EKC21510.1"/>
    <property type="molecule type" value="Genomic_DNA"/>
</dbReference>
<dbReference type="InParanoid" id="K1PYB2"/>
<proteinExistence type="predicted"/>
<dbReference type="SUPFAM" id="SSF52266">
    <property type="entry name" value="SGNH hydrolase"/>
    <property type="match status" value="1"/>
</dbReference>
<dbReference type="HOGENOM" id="CLU_2028933_0_0_1"/>
<evidence type="ECO:0000313" key="1">
    <source>
        <dbReference type="EMBL" id="EKC21510.1"/>
    </source>
</evidence>
<gene>
    <name evidence="1" type="ORF">CGI_10003791</name>
</gene>
<accession>K1PYB2</accession>
<protein>
    <submittedName>
        <fullName evidence="1">Uncharacterized protein</fullName>
    </submittedName>
</protein>
<dbReference type="AlphaFoldDB" id="K1PYB2"/>
<reference evidence="1" key="1">
    <citation type="journal article" date="2012" name="Nature">
        <title>The oyster genome reveals stress adaptation and complexity of shell formation.</title>
        <authorList>
            <person name="Zhang G."/>
            <person name="Fang X."/>
            <person name="Guo X."/>
            <person name="Li L."/>
            <person name="Luo R."/>
            <person name="Xu F."/>
            <person name="Yang P."/>
            <person name="Zhang L."/>
            <person name="Wang X."/>
            <person name="Qi H."/>
            <person name="Xiong Z."/>
            <person name="Que H."/>
            <person name="Xie Y."/>
            <person name="Holland P.W."/>
            <person name="Paps J."/>
            <person name="Zhu Y."/>
            <person name="Wu F."/>
            <person name="Chen Y."/>
            <person name="Wang J."/>
            <person name="Peng C."/>
            <person name="Meng J."/>
            <person name="Yang L."/>
            <person name="Liu J."/>
            <person name="Wen B."/>
            <person name="Zhang N."/>
            <person name="Huang Z."/>
            <person name="Zhu Q."/>
            <person name="Feng Y."/>
            <person name="Mount A."/>
            <person name="Hedgecock D."/>
            <person name="Xu Z."/>
            <person name="Liu Y."/>
            <person name="Domazet-Loso T."/>
            <person name="Du Y."/>
            <person name="Sun X."/>
            <person name="Zhang S."/>
            <person name="Liu B."/>
            <person name="Cheng P."/>
            <person name="Jiang X."/>
            <person name="Li J."/>
            <person name="Fan D."/>
            <person name="Wang W."/>
            <person name="Fu W."/>
            <person name="Wang T."/>
            <person name="Wang B."/>
            <person name="Zhang J."/>
            <person name="Peng Z."/>
            <person name="Li Y."/>
            <person name="Li N."/>
            <person name="Wang J."/>
            <person name="Chen M."/>
            <person name="He Y."/>
            <person name="Tan F."/>
            <person name="Song X."/>
            <person name="Zheng Q."/>
            <person name="Huang R."/>
            <person name="Yang H."/>
            <person name="Du X."/>
            <person name="Chen L."/>
            <person name="Yang M."/>
            <person name="Gaffney P.M."/>
            <person name="Wang S."/>
            <person name="Luo L."/>
            <person name="She Z."/>
            <person name="Ming Y."/>
            <person name="Huang W."/>
            <person name="Zhang S."/>
            <person name="Huang B."/>
            <person name="Zhang Y."/>
            <person name="Qu T."/>
            <person name="Ni P."/>
            <person name="Miao G."/>
            <person name="Wang J."/>
            <person name="Wang Q."/>
            <person name="Steinberg C.E."/>
            <person name="Wang H."/>
            <person name="Li N."/>
            <person name="Qian L."/>
            <person name="Zhang G."/>
            <person name="Li Y."/>
            <person name="Yang H."/>
            <person name="Liu X."/>
            <person name="Wang J."/>
            <person name="Yin Y."/>
            <person name="Wang J."/>
        </authorList>
    </citation>
    <scope>NUCLEOTIDE SEQUENCE [LARGE SCALE GENOMIC DNA]</scope>
    <source>
        <strain evidence="1">05x7-T-G4-1.051#20</strain>
    </source>
</reference>
<sequence>MGSSLICYAYQYSFTKYKNQDQHLEPHNISIMWFGKKGMVWEDVEPGFRDLVQQFGYPDVLMIHCGGISIGTMSFRRLQKYMKLTVTNIHSMRPNCRIIWPQILPRKYYRHMFSHIAADSTR</sequence>
<organism evidence="1">
    <name type="scientific">Magallana gigas</name>
    <name type="common">Pacific oyster</name>
    <name type="synonym">Crassostrea gigas</name>
    <dbReference type="NCBI Taxonomy" id="29159"/>
    <lineage>
        <taxon>Eukaryota</taxon>
        <taxon>Metazoa</taxon>
        <taxon>Spiralia</taxon>
        <taxon>Lophotrochozoa</taxon>
        <taxon>Mollusca</taxon>
        <taxon>Bivalvia</taxon>
        <taxon>Autobranchia</taxon>
        <taxon>Pteriomorphia</taxon>
        <taxon>Ostreida</taxon>
        <taxon>Ostreoidea</taxon>
        <taxon>Ostreidae</taxon>
        <taxon>Magallana</taxon>
    </lineage>
</organism>
<name>K1PYB2_MAGGI</name>